<dbReference type="RefSeq" id="XP_022331509.1">
    <property type="nucleotide sequence ID" value="XM_022475801.1"/>
</dbReference>
<sequence length="171" mass="19289">MTQPTTQQTTQSKTHPTTQPTTQPPTTESTDQTTRKTSEHSTKQTTTESKQTKDLIPNSGKSNEQSDGAHTADYMVVIVIIGVAFLYVECHLLLWIVRKIRKSNLHINRTTARRSPLREKTRCRSGHTTCQKKRPLSIPNRCLELIPTRALFKARLISRKTNGNSNAARIP</sequence>
<gene>
    <name evidence="4" type="primary">LOC111129426</name>
</gene>
<dbReference type="AlphaFoldDB" id="A0A8B8DVG5"/>
<reference evidence="4" key="1">
    <citation type="submission" date="2025-08" db="UniProtKB">
        <authorList>
            <consortium name="RefSeq"/>
        </authorList>
    </citation>
    <scope>IDENTIFICATION</scope>
    <source>
        <tissue evidence="4">Whole sample</tissue>
    </source>
</reference>
<name>A0A8B8DVG5_CRAVI</name>
<keyword evidence="2" id="KW-0472">Membrane</keyword>
<evidence type="ECO:0000256" key="2">
    <source>
        <dbReference type="SAM" id="Phobius"/>
    </source>
</evidence>
<evidence type="ECO:0000313" key="4">
    <source>
        <dbReference type="RefSeq" id="XP_022331509.1"/>
    </source>
</evidence>
<feature type="transmembrane region" description="Helical" evidence="2">
    <location>
        <begin position="74"/>
        <end position="97"/>
    </location>
</feature>
<protein>
    <submittedName>
        <fullName evidence="4">Uncharacterized protein LOC111129426</fullName>
    </submittedName>
</protein>
<dbReference type="Proteomes" id="UP000694844">
    <property type="component" value="Chromosome 4"/>
</dbReference>
<keyword evidence="2" id="KW-1133">Transmembrane helix</keyword>
<dbReference type="GeneID" id="111129426"/>
<accession>A0A8B8DVG5</accession>
<feature type="compositionally biased region" description="Low complexity" evidence="1">
    <location>
        <begin position="1"/>
        <end position="32"/>
    </location>
</feature>
<evidence type="ECO:0000313" key="3">
    <source>
        <dbReference type="Proteomes" id="UP000694844"/>
    </source>
</evidence>
<evidence type="ECO:0000256" key="1">
    <source>
        <dbReference type="SAM" id="MobiDB-lite"/>
    </source>
</evidence>
<dbReference type="KEGG" id="cvn:111129426"/>
<organism evidence="3 4">
    <name type="scientific">Crassostrea virginica</name>
    <name type="common">Eastern oyster</name>
    <dbReference type="NCBI Taxonomy" id="6565"/>
    <lineage>
        <taxon>Eukaryota</taxon>
        <taxon>Metazoa</taxon>
        <taxon>Spiralia</taxon>
        <taxon>Lophotrochozoa</taxon>
        <taxon>Mollusca</taxon>
        <taxon>Bivalvia</taxon>
        <taxon>Autobranchia</taxon>
        <taxon>Pteriomorphia</taxon>
        <taxon>Ostreida</taxon>
        <taxon>Ostreoidea</taxon>
        <taxon>Ostreidae</taxon>
        <taxon>Crassostrea</taxon>
    </lineage>
</organism>
<keyword evidence="3" id="KW-1185">Reference proteome</keyword>
<feature type="compositionally biased region" description="Basic and acidic residues" evidence="1">
    <location>
        <begin position="33"/>
        <end position="42"/>
    </location>
</feature>
<keyword evidence="2" id="KW-0812">Transmembrane</keyword>
<feature type="region of interest" description="Disordered" evidence="1">
    <location>
        <begin position="1"/>
        <end position="67"/>
    </location>
</feature>
<proteinExistence type="predicted"/>